<keyword evidence="4" id="KW-0472">Membrane</keyword>
<dbReference type="PROSITE" id="PS51292">
    <property type="entry name" value="ZF_RING_CH"/>
    <property type="match status" value="1"/>
</dbReference>
<protein>
    <recommendedName>
        <fullName evidence="5">RING-CH-type domain-containing protein</fullName>
    </recommendedName>
</protein>
<dbReference type="SUPFAM" id="SSF57850">
    <property type="entry name" value="RING/U-box"/>
    <property type="match status" value="1"/>
</dbReference>
<dbReference type="Gene3D" id="3.30.40.10">
    <property type="entry name" value="Zinc/RING finger domain, C3HC4 (zinc finger)"/>
    <property type="match status" value="1"/>
</dbReference>
<dbReference type="CDD" id="cd16495">
    <property type="entry name" value="RING_CH-C4HC3_MARCH"/>
    <property type="match status" value="1"/>
</dbReference>
<dbReference type="GO" id="GO:0008270">
    <property type="term" value="F:zinc ion binding"/>
    <property type="evidence" value="ECO:0007669"/>
    <property type="project" value="UniProtKB-KW"/>
</dbReference>
<keyword evidence="4" id="KW-0812">Transmembrane</keyword>
<name>A0AAD7KE66_9AGAR</name>
<dbReference type="PANTHER" id="PTHR46347">
    <property type="entry name" value="RING/FYVE/PHD ZINC FINGER SUPERFAMILY PROTEIN"/>
    <property type="match status" value="1"/>
</dbReference>
<dbReference type="PANTHER" id="PTHR46347:SF1">
    <property type="entry name" value="RING_FYVE_PHD ZINC FINGER SUPERFAMILY PROTEIN"/>
    <property type="match status" value="1"/>
</dbReference>
<keyword evidence="2" id="KW-0863">Zinc-finger</keyword>
<dbReference type="EMBL" id="JARJLG010000002">
    <property type="protein sequence ID" value="KAJ7783705.1"/>
    <property type="molecule type" value="Genomic_DNA"/>
</dbReference>
<evidence type="ECO:0000256" key="2">
    <source>
        <dbReference type="ARBA" id="ARBA00022771"/>
    </source>
</evidence>
<dbReference type="InterPro" id="IPR013083">
    <property type="entry name" value="Znf_RING/FYVE/PHD"/>
</dbReference>
<keyword evidence="1" id="KW-0479">Metal-binding</keyword>
<gene>
    <name evidence="6" type="ORF">DFH07DRAFT_788846</name>
</gene>
<evidence type="ECO:0000256" key="3">
    <source>
        <dbReference type="ARBA" id="ARBA00022833"/>
    </source>
</evidence>
<feature type="transmembrane region" description="Helical" evidence="4">
    <location>
        <begin position="189"/>
        <end position="211"/>
    </location>
</feature>
<comment type="caution">
    <text evidence="6">The sequence shown here is derived from an EMBL/GenBank/DDBJ whole genome shotgun (WGS) entry which is preliminary data.</text>
</comment>
<evidence type="ECO:0000256" key="1">
    <source>
        <dbReference type="ARBA" id="ARBA00022723"/>
    </source>
</evidence>
<evidence type="ECO:0000259" key="5">
    <source>
        <dbReference type="PROSITE" id="PS51292"/>
    </source>
</evidence>
<proteinExistence type="predicted"/>
<accession>A0AAD7KE66</accession>
<evidence type="ECO:0000313" key="7">
    <source>
        <dbReference type="Proteomes" id="UP001215280"/>
    </source>
</evidence>
<dbReference type="Proteomes" id="UP001215280">
    <property type="component" value="Unassembled WGS sequence"/>
</dbReference>
<dbReference type="AlphaFoldDB" id="A0AAD7KE66"/>
<evidence type="ECO:0000256" key="4">
    <source>
        <dbReference type="SAM" id="Phobius"/>
    </source>
</evidence>
<feature type="transmembrane region" description="Helical" evidence="4">
    <location>
        <begin position="231"/>
        <end position="249"/>
    </location>
</feature>
<organism evidence="6 7">
    <name type="scientific">Mycena maculata</name>
    <dbReference type="NCBI Taxonomy" id="230809"/>
    <lineage>
        <taxon>Eukaryota</taxon>
        <taxon>Fungi</taxon>
        <taxon>Dikarya</taxon>
        <taxon>Basidiomycota</taxon>
        <taxon>Agaricomycotina</taxon>
        <taxon>Agaricomycetes</taxon>
        <taxon>Agaricomycetidae</taxon>
        <taxon>Agaricales</taxon>
        <taxon>Marasmiineae</taxon>
        <taxon>Mycenaceae</taxon>
        <taxon>Mycena</taxon>
    </lineage>
</organism>
<dbReference type="SMART" id="SM00744">
    <property type="entry name" value="RINGv"/>
    <property type="match status" value="1"/>
</dbReference>
<sequence length="273" mass="30377">MAEPIDERQCRICLAGAEELTLGRLIKPCLCKGSISFVHVKCLRRWRTSSASRSAFFACPQCHYKYRFARTRIVGIATNPVIVGAISAILFTLLVLLSSAVTTYFMSWFEESSDSYASYYYTRSSFFGFGPTFYVVSPLDVIRDLIRAALRILKDEDGEETIFGHGDTQFGTPVPPSEPGLLKSFLRRFLIGLPLVGAGSIVHMLLSLQMPLHLLTRYRTGNRRRDSSRDIASLIIIGLVLVGAARALVKVYGATQSLSKRILLRAEDAILEV</sequence>
<keyword evidence="3" id="KW-0862">Zinc</keyword>
<keyword evidence="4" id="KW-1133">Transmembrane helix</keyword>
<feature type="transmembrane region" description="Helical" evidence="4">
    <location>
        <begin position="73"/>
        <end position="106"/>
    </location>
</feature>
<reference evidence="6" key="1">
    <citation type="submission" date="2023-03" db="EMBL/GenBank/DDBJ databases">
        <title>Massive genome expansion in bonnet fungi (Mycena s.s.) driven by repeated elements and novel gene families across ecological guilds.</title>
        <authorList>
            <consortium name="Lawrence Berkeley National Laboratory"/>
            <person name="Harder C.B."/>
            <person name="Miyauchi S."/>
            <person name="Viragh M."/>
            <person name="Kuo A."/>
            <person name="Thoen E."/>
            <person name="Andreopoulos B."/>
            <person name="Lu D."/>
            <person name="Skrede I."/>
            <person name="Drula E."/>
            <person name="Henrissat B."/>
            <person name="Morin E."/>
            <person name="Kohler A."/>
            <person name="Barry K."/>
            <person name="LaButti K."/>
            <person name="Morin E."/>
            <person name="Salamov A."/>
            <person name="Lipzen A."/>
            <person name="Mereny Z."/>
            <person name="Hegedus B."/>
            <person name="Baldrian P."/>
            <person name="Stursova M."/>
            <person name="Weitz H."/>
            <person name="Taylor A."/>
            <person name="Grigoriev I.V."/>
            <person name="Nagy L.G."/>
            <person name="Martin F."/>
            <person name="Kauserud H."/>
        </authorList>
    </citation>
    <scope>NUCLEOTIDE SEQUENCE</scope>
    <source>
        <strain evidence="6">CBHHK188m</strain>
    </source>
</reference>
<evidence type="ECO:0000313" key="6">
    <source>
        <dbReference type="EMBL" id="KAJ7783705.1"/>
    </source>
</evidence>
<feature type="transmembrane region" description="Helical" evidence="4">
    <location>
        <begin position="126"/>
        <end position="146"/>
    </location>
</feature>
<dbReference type="InterPro" id="IPR011016">
    <property type="entry name" value="Znf_RING-CH"/>
</dbReference>
<dbReference type="Pfam" id="PF12906">
    <property type="entry name" value="RINGv"/>
    <property type="match status" value="1"/>
</dbReference>
<feature type="domain" description="RING-CH-type" evidence="5">
    <location>
        <begin position="2"/>
        <end position="69"/>
    </location>
</feature>
<keyword evidence="7" id="KW-1185">Reference proteome</keyword>